<feature type="domain" description="Bromo" evidence="5">
    <location>
        <begin position="363"/>
        <end position="437"/>
    </location>
</feature>
<dbReference type="CDD" id="cd22265">
    <property type="entry name" value="UDM1_RNF168"/>
    <property type="match status" value="1"/>
</dbReference>
<protein>
    <recommendedName>
        <fullName evidence="5">Bromo domain-containing protein</fullName>
    </recommendedName>
</protein>
<evidence type="ECO:0000259" key="5">
    <source>
        <dbReference type="PROSITE" id="PS50014"/>
    </source>
</evidence>
<name>A0A9W7GE57_9STRA</name>
<dbReference type="CDD" id="cd04369">
    <property type="entry name" value="Bromodomain"/>
    <property type="match status" value="5"/>
</dbReference>
<feature type="domain" description="Bromo" evidence="5">
    <location>
        <begin position="509"/>
        <end position="579"/>
    </location>
</feature>
<dbReference type="PROSITE" id="PS50014">
    <property type="entry name" value="BROMODOMAIN_2"/>
    <property type="match status" value="5"/>
</dbReference>
<sequence>MTASLAFFQSQKNYRYNGIFLEPVDPNIFPLYSQFVTTPMDLGTMKKKLDSLEYDLNDEGASFWSDIRLIVDNCQSYNSRPEGVDRLTQKDFNYVNRVITGFRKLMVAERERFAKRLQKEREKVATVVPVPSHSSSSFRLNLSPGGGGASQRSLPPHHQGSGLPPSSSSPPHQNRLKLSFNINKTKRPSYTPVPFTSDVRSRCLKMFSLMRRVHDPGLEVMKKSCRSRKDYALKIDWFGPDGLKEVEAKCRLTGSEEVIKMFKKGNFSVSPQDVPDVRYKYLHEVVMDIRRSVSNKIRVMCGEEREDKDNRDVHCDCLVVLESYFAKFIGTPGEDYPALMEEWRTAIETINQAFTLNVQHLGHTVNASEWFRHPVTSYFGGVWPQGYLDRVARPVDFGTITSMVITGELQSVKEFRGACNRIFTNCESYYAGRPEAVQYVPLARVLKDKLPEIIQRAGLILKMNKRGGKLKYDPDVGDREGEYVITRLPLKHFLESLCNDTFDDPATRKTHKTMDLFERPYEQDEFPGYDGIIENPICLRDIRNRVSRDGYRTPEDFEDDVHRIFDNCILYSGHHYNPLYIKYAESGQKAFRKLYNSWAKKIKVRDPNYVTVISGPKRALALSALSALGRGTPPLPQGGAGDPTMGFNSAPFGSPERMVGQGGLMHSSSISSPIPGGMIGQDAANLGGAPQDINDIAESIRRSYEGRLRDETYLHPWEARCWAFFKELRKHEWLSGKKYTKPPLFFSVPVCSMWTDPVFVKSYLAKIARPMDLTTLECRLLMGGEIRSVAQFLSEVMLIFDNCMLANEGAMNEGVTESVAYYNAGKVLSDHVRYVSISFFEDGDGGSEGKGLGRIEYSDVEGAIVDPNRPKWKWDFSEGAKRAIMAELDSKFLHEDPKISGWVSTDKTRRELKEWPEKEVTKVIKILKSNKYQKDMHMFKAPRYPNNYDIYVERRCDLFIVDEKMAKREYTSYKGIVTDLRLIFQNAITYNVNFKDMDPASMFVYEAALRMQPILEAKLKDLRLAAVEQKGRRDIEIQYERNTKRDKDAVKIAAKVEADEAKFTKPADKTAKLIEIVQNHELGQAPAESQEGIERKKELEALKRKLIEKAKEDERKRVEEEVMAIKEAERKAKEEGIKMNLPKVVRRREVDFSMLQDTEAEIEAREMEEAKRRELHRKVRDEVYGEWLKKRQALLCQVAERKKQFVEYLVASERVNVTKDQGSDAAEDMDVDVEEDAGETSSPAAATAPKAVFSKIVLGKNAAKKSKGQKRKLLASAVF</sequence>
<feature type="compositionally biased region" description="Acidic residues" evidence="4">
    <location>
        <begin position="1225"/>
        <end position="1238"/>
    </location>
</feature>
<dbReference type="Pfam" id="PF00439">
    <property type="entry name" value="Bromodomain"/>
    <property type="match status" value="5"/>
</dbReference>
<dbReference type="AlphaFoldDB" id="A0A9W7GE57"/>
<evidence type="ECO:0000313" key="7">
    <source>
        <dbReference type="Proteomes" id="UP001165065"/>
    </source>
</evidence>
<reference evidence="7" key="1">
    <citation type="journal article" date="2023" name="Commun. Biol.">
        <title>Genome analysis of Parmales, the sister group of diatoms, reveals the evolutionary specialization of diatoms from phago-mixotrophs to photoautotrophs.</title>
        <authorList>
            <person name="Ban H."/>
            <person name="Sato S."/>
            <person name="Yoshikawa S."/>
            <person name="Yamada K."/>
            <person name="Nakamura Y."/>
            <person name="Ichinomiya M."/>
            <person name="Sato N."/>
            <person name="Blanc-Mathieu R."/>
            <person name="Endo H."/>
            <person name="Kuwata A."/>
            <person name="Ogata H."/>
        </authorList>
    </citation>
    <scope>NUCLEOTIDE SEQUENCE [LARGE SCALE GENOMIC DNA]</scope>
</reference>
<dbReference type="InterPro" id="IPR036427">
    <property type="entry name" value="Bromodomain-like_sf"/>
</dbReference>
<organism evidence="6 7">
    <name type="scientific">Triparma columacea</name>
    <dbReference type="NCBI Taxonomy" id="722753"/>
    <lineage>
        <taxon>Eukaryota</taxon>
        <taxon>Sar</taxon>
        <taxon>Stramenopiles</taxon>
        <taxon>Ochrophyta</taxon>
        <taxon>Bolidophyceae</taxon>
        <taxon>Parmales</taxon>
        <taxon>Triparmaceae</taxon>
        <taxon>Triparma</taxon>
    </lineage>
</organism>
<dbReference type="InterPro" id="IPR001487">
    <property type="entry name" value="Bromodomain"/>
</dbReference>
<feature type="compositionally biased region" description="Low complexity" evidence="4">
    <location>
        <begin position="154"/>
        <end position="173"/>
    </location>
</feature>
<feature type="domain" description="Bromo" evidence="5">
    <location>
        <begin position="746"/>
        <end position="807"/>
    </location>
</feature>
<feature type="domain" description="Bromo" evidence="5">
    <location>
        <begin position="947"/>
        <end position="991"/>
    </location>
</feature>
<dbReference type="OrthoDB" id="21449at2759"/>
<evidence type="ECO:0000256" key="1">
    <source>
        <dbReference type="ARBA" id="ARBA00023117"/>
    </source>
</evidence>
<feature type="compositionally biased region" description="Low complexity" evidence="4">
    <location>
        <begin position="127"/>
        <end position="137"/>
    </location>
</feature>
<feature type="region of interest" description="Disordered" evidence="4">
    <location>
        <begin position="124"/>
        <end position="175"/>
    </location>
</feature>
<evidence type="ECO:0000256" key="3">
    <source>
        <dbReference type="SAM" id="Coils"/>
    </source>
</evidence>
<feature type="region of interest" description="Disordered" evidence="4">
    <location>
        <begin position="1219"/>
        <end position="1246"/>
    </location>
</feature>
<feature type="coiled-coil region" evidence="3">
    <location>
        <begin position="1096"/>
        <end position="1135"/>
    </location>
</feature>
<dbReference type="Proteomes" id="UP001165065">
    <property type="component" value="Unassembled WGS sequence"/>
</dbReference>
<feature type="domain" description="Bromo" evidence="5">
    <location>
        <begin position="12"/>
        <end position="85"/>
    </location>
</feature>
<accession>A0A9W7GE57</accession>
<dbReference type="SMART" id="SM00297">
    <property type="entry name" value="BROMO"/>
    <property type="match status" value="5"/>
</dbReference>
<evidence type="ECO:0000256" key="2">
    <source>
        <dbReference type="PROSITE-ProRule" id="PRU00035"/>
    </source>
</evidence>
<keyword evidence="1 2" id="KW-0103">Bromodomain</keyword>
<dbReference type="SUPFAM" id="SSF47370">
    <property type="entry name" value="Bromodomain"/>
    <property type="match status" value="5"/>
</dbReference>
<gene>
    <name evidence="6" type="ORF">TrCOL_g2285</name>
</gene>
<dbReference type="PANTHER" id="PTHR45926">
    <property type="entry name" value="OSJNBA0053K19.4 PROTEIN"/>
    <property type="match status" value="1"/>
</dbReference>
<dbReference type="PRINTS" id="PR00503">
    <property type="entry name" value="BROMODOMAIN"/>
</dbReference>
<evidence type="ECO:0000256" key="4">
    <source>
        <dbReference type="SAM" id="MobiDB-lite"/>
    </source>
</evidence>
<dbReference type="Gene3D" id="1.20.920.10">
    <property type="entry name" value="Bromodomain-like"/>
    <property type="match status" value="5"/>
</dbReference>
<evidence type="ECO:0000313" key="6">
    <source>
        <dbReference type="EMBL" id="GMI44356.1"/>
    </source>
</evidence>
<proteinExistence type="predicted"/>
<keyword evidence="3" id="KW-0175">Coiled coil</keyword>
<dbReference type="EMBL" id="BRYA01001478">
    <property type="protein sequence ID" value="GMI44356.1"/>
    <property type="molecule type" value="Genomic_DNA"/>
</dbReference>
<keyword evidence="7" id="KW-1185">Reference proteome</keyword>
<comment type="caution">
    <text evidence="6">The sequence shown here is derived from an EMBL/GenBank/DDBJ whole genome shotgun (WGS) entry which is preliminary data.</text>
</comment>